<keyword evidence="2" id="KW-1185">Reference proteome</keyword>
<dbReference type="AlphaFoldDB" id="A0A074Z3Z3"/>
<evidence type="ECO:0000313" key="1">
    <source>
        <dbReference type="EMBL" id="KER21768.1"/>
    </source>
</evidence>
<dbReference type="EMBL" id="KL596943">
    <property type="protein sequence ID" value="KER21768.1"/>
    <property type="molecule type" value="Genomic_DNA"/>
</dbReference>
<accession>A0A074Z3Z3</accession>
<reference evidence="1 2" key="1">
    <citation type="submission" date="2013-11" db="EMBL/GenBank/DDBJ databases">
        <title>Opisthorchis viverrini - life in the bile duct.</title>
        <authorList>
            <person name="Young N.D."/>
            <person name="Nagarajan N."/>
            <person name="Lin S.J."/>
            <person name="Korhonen P.K."/>
            <person name="Jex A.R."/>
            <person name="Hall R.S."/>
            <person name="Safavi-Hemami H."/>
            <person name="Kaewkong W."/>
            <person name="Bertrand D."/>
            <person name="Gao S."/>
            <person name="Seet Q."/>
            <person name="Wongkham S."/>
            <person name="Teh B.T."/>
            <person name="Wongkham C."/>
            <person name="Intapan P.M."/>
            <person name="Maleewong W."/>
            <person name="Yang X."/>
            <person name="Hu M."/>
            <person name="Wang Z."/>
            <person name="Hofmann A."/>
            <person name="Sternberg P.W."/>
            <person name="Tan P."/>
            <person name="Wang J."/>
            <person name="Gasser R.B."/>
        </authorList>
    </citation>
    <scope>NUCLEOTIDE SEQUENCE [LARGE SCALE GENOMIC DNA]</scope>
</reference>
<dbReference type="GeneID" id="20324173"/>
<dbReference type="CTD" id="20324173"/>
<dbReference type="Proteomes" id="UP000054324">
    <property type="component" value="Unassembled WGS sequence"/>
</dbReference>
<dbReference type="RefSeq" id="XP_009174506.1">
    <property type="nucleotide sequence ID" value="XM_009176242.1"/>
</dbReference>
<proteinExistence type="predicted"/>
<sequence length="106" mass="11677">MQMHLVCAPERRVYRFVKPENTAAHVFVLKNARAYETVCDCVESLCIKRQGNICGQYGPGGLKMFPGTEGRSTEQKRISIETCVVKCSIVAMVFGGTVEPCTATND</sequence>
<organism evidence="1 2">
    <name type="scientific">Opisthorchis viverrini</name>
    <name type="common">Southeast Asian liver fluke</name>
    <dbReference type="NCBI Taxonomy" id="6198"/>
    <lineage>
        <taxon>Eukaryota</taxon>
        <taxon>Metazoa</taxon>
        <taxon>Spiralia</taxon>
        <taxon>Lophotrochozoa</taxon>
        <taxon>Platyhelminthes</taxon>
        <taxon>Trematoda</taxon>
        <taxon>Digenea</taxon>
        <taxon>Opisthorchiida</taxon>
        <taxon>Opisthorchiata</taxon>
        <taxon>Opisthorchiidae</taxon>
        <taxon>Opisthorchis</taxon>
    </lineage>
</organism>
<gene>
    <name evidence="1" type="ORF">T265_10005</name>
</gene>
<dbReference type="KEGG" id="ovi:T265_10005"/>
<protein>
    <submittedName>
        <fullName evidence="1">Uncharacterized protein</fullName>
    </submittedName>
</protein>
<name>A0A074Z3Z3_OPIVI</name>
<evidence type="ECO:0000313" key="2">
    <source>
        <dbReference type="Proteomes" id="UP000054324"/>
    </source>
</evidence>